<keyword evidence="3" id="KW-1185">Reference proteome</keyword>
<evidence type="ECO:0000313" key="3">
    <source>
        <dbReference type="Proteomes" id="UP000677265"/>
    </source>
</evidence>
<comment type="caution">
    <text evidence="1">The sequence shown here is derived from an EMBL/GenBank/DDBJ whole genome shotgun (WGS) entry which is preliminary data.</text>
</comment>
<dbReference type="AlphaFoldDB" id="A0A942T4A3"/>
<dbReference type="Proteomes" id="UP000677265">
    <property type="component" value="Unassembled WGS sequence"/>
</dbReference>
<dbReference type="RefSeq" id="WP_213144847.1">
    <property type="nucleotide sequence ID" value="NZ_JAGYPE020000023.1"/>
</dbReference>
<dbReference type="EMBL" id="JAGYPE010000005">
    <property type="protein sequence ID" value="MBS4184982.1"/>
    <property type="molecule type" value="Genomic_DNA"/>
</dbReference>
<protein>
    <submittedName>
        <fullName evidence="1">Uncharacterized protein</fullName>
    </submittedName>
</protein>
<sequence>MMKELIESQKSKQNTIRHGLMEQLQIVLGIWVKGKCYFLHNSAEKVIYEEGLILRIKPEQVHSKIRFFSVYISNHSNVKKDIKVIVMHHFSNVNTDSLTFISPAESKIFHAHDHKVFLVNGNFNGAGLSEYTTIPLWSAYTDQIWSSLENGALRYQPMAKGPAASIFTVKMSLGSRETQKMNAWAISGSSKKELILMEQALLKNPLAFPNEK</sequence>
<proteinExistence type="predicted"/>
<dbReference type="EMBL" id="JAGYPE020000023">
    <property type="protein sequence ID" value="MCH6266617.1"/>
    <property type="molecule type" value="Genomic_DNA"/>
</dbReference>
<gene>
    <name evidence="2" type="ORF">KHB02_013890</name>
    <name evidence="1" type="ORF">KHB02_26740</name>
</gene>
<evidence type="ECO:0000313" key="2">
    <source>
        <dbReference type="EMBL" id="MCH6266617.1"/>
    </source>
</evidence>
<accession>A0A942T4A3</accession>
<organism evidence="1">
    <name type="scientific">Neobacillus citreus</name>
    <dbReference type="NCBI Taxonomy" id="2833578"/>
    <lineage>
        <taxon>Bacteria</taxon>
        <taxon>Bacillati</taxon>
        <taxon>Bacillota</taxon>
        <taxon>Bacilli</taxon>
        <taxon>Bacillales</taxon>
        <taxon>Bacillaceae</taxon>
        <taxon>Neobacillus</taxon>
    </lineage>
</organism>
<evidence type="ECO:0000313" key="1">
    <source>
        <dbReference type="EMBL" id="MBS4184982.1"/>
    </source>
</evidence>
<name>A0A942T4A3_9BACI</name>
<reference evidence="1" key="1">
    <citation type="submission" date="2021-05" db="EMBL/GenBank/DDBJ databases">
        <title>Novel Bacillus species.</title>
        <authorList>
            <person name="Liu G."/>
        </authorList>
    </citation>
    <scope>NUCLEOTIDE SEQUENCE</scope>
    <source>
        <strain evidence="1 3">FJAT-50051</strain>
    </source>
</reference>